<dbReference type="PANTHER" id="PTHR11662">
    <property type="entry name" value="SOLUTE CARRIER FAMILY 17"/>
    <property type="match status" value="1"/>
</dbReference>
<evidence type="ECO:0000313" key="9">
    <source>
        <dbReference type="Proteomes" id="UP000792457"/>
    </source>
</evidence>
<evidence type="ECO:0008006" key="10">
    <source>
        <dbReference type="Google" id="ProtNLM"/>
    </source>
</evidence>
<feature type="transmembrane region" description="Helical" evidence="7">
    <location>
        <begin position="124"/>
        <end position="143"/>
    </location>
</feature>
<sequence length="312" mass="34729">MPICGWLSSTKGAGWPSTFYLFGAIGLLWTIVWLLFASSSPEDHRWISEKEKNYILNSLGKQRQHVGDGTKHLATPWKEIWTSLPFWAVILAHCGQNWGFWTLLTEMPTYLNSVLHFDLNENGLLSALPYLVMWIFSIIIGWISDKALAKGWLSVAVTRKLGNSIAHWGPALALIGLGFVPENKPLLAVGVLTVAVGLNGASYIGFQVNHLDLSPNFAGTLMGITNCLSNIMGIIAPITAGRIAYDETNADLWRTVFFVSAAVYFVFNLFFIIFGSVEIQPWNNPHNNLQEVSVETIDPTEERNQKDIFSKS</sequence>
<keyword evidence="3 7" id="KW-0812">Transmembrane</keyword>
<gene>
    <name evidence="8" type="ORF">J437_LFUL000903</name>
</gene>
<dbReference type="GO" id="GO:0016020">
    <property type="term" value="C:membrane"/>
    <property type="evidence" value="ECO:0007669"/>
    <property type="project" value="UniProtKB-SubCell"/>
</dbReference>
<dbReference type="Proteomes" id="UP000792457">
    <property type="component" value="Unassembled WGS sequence"/>
</dbReference>
<dbReference type="FunFam" id="1.20.1250.20:FF:000003">
    <property type="entry name" value="Solute carrier family 17 member 3"/>
    <property type="match status" value="1"/>
</dbReference>
<feature type="transmembrane region" description="Helical" evidence="7">
    <location>
        <begin position="17"/>
        <end position="36"/>
    </location>
</feature>
<keyword evidence="9" id="KW-1185">Reference proteome</keyword>
<evidence type="ECO:0000256" key="3">
    <source>
        <dbReference type="ARBA" id="ARBA00022692"/>
    </source>
</evidence>
<keyword evidence="6 7" id="KW-0472">Membrane</keyword>
<dbReference type="InterPro" id="IPR050382">
    <property type="entry name" value="MFS_Na/Anion_cotransporter"/>
</dbReference>
<feature type="transmembrane region" description="Helical" evidence="7">
    <location>
        <begin position="218"/>
        <end position="240"/>
    </location>
</feature>
<feature type="transmembrane region" description="Helical" evidence="7">
    <location>
        <begin position="252"/>
        <end position="274"/>
    </location>
</feature>
<protein>
    <recommendedName>
        <fullName evidence="10">Inorganic phosphate cotransporter</fullName>
    </recommendedName>
</protein>
<reference evidence="8" key="1">
    <citation type="submission" date="2013-04" db="EMBL/GenBank/DDBJ databases">
        <authorList>
            <person name="Qu J."/>
            <person name="Murali S.C."/>
            <person name="Bandaranaike D."/>
            <person name="Bellair M."/>
            <person name="Blankenburg K."/>
            <person name="Chao H."/>
            <person name="Dinh H."/>
            <person name="Doddapaneni H."/>
            <person name="Downs B."/>
            <person name="Dugan-Rocha S."/>
            <person name="Elkadiri S."/>
            <person name="Gnanaolivu R.D."/>
            <person name="Hernandez B."/>
            <person name="Javaid M."/>
            <person name="Jayaseelan J.C."/>
            <person name="Lee S."/>
            <person name="Li M."/>
            <person name="Ming W."/>
            <person name="Munidasa M."/>
            <person name="Muniz J."/>
            <person name="Nguyen L."/>
            <person name="Ongeri F."/>
            <person name="Osuji N."/>
            <person name="Pu L.-L."/>
            <person name="Puazo M."/>
            <person name="Qu C."/>
            <person name="Quiroz J."/>
            <person name="Raj R."/>
            <person name="Weissenberger G."/>
            <person name="Xin Y."/>
            <person name="Zou X."/>
            <person name="Han Y."/>
            <person name="Richards S."/>
            <person name="Worley K."/>
            <person name="Muzny D."/>
            <person name="Gibbs R."/>
        </authorList>
    </citation>
    <scope>NUCLEOTIDE SEQUENCE</scope>
    <source>
        <strain evidence="8">Sampled in the wild</strain>
    </source>
</reference>
<dbReference type="OrthoDB" id="2985014at2759"/>
<evidence type="ECO:0000256" key="5">
    <source>
        <dbReference type="ARBA" id="ARBA00022989"/>
    </source>
</evidence>
<dbReference type="PANTHER" id="PTHR11662:SF280">
    <property type="entry name" value="FI21844P1-RELATED"/>
    <property type="match status" value="1"/>
</dbReference>
<dbReference type="GO" id="GO:0015293">
    <property type="term" value="F:symporter activity"/>
    <property type="evidence" value="ECO:0007669"/>
    <property type="project" value="UniProtKB-KW"/>
</dbReference>
<comment type="caution">
    <text evidence="8">The sequence shown here is derived from an EMBL/GenBank/DDBJ whole genome shotgun (WGS) entry which is preliminary data.</text>
</comment>
<dbReference type="SUPFAM" id="SSF103473">
    <property type="entry name" value="MFS general substrate transporter"/>
    <property type="match status" value="1"/>
</dbReference>
<name>A0A8K0K6R7_LADFU</name>
<organism evidence="8 9">
    <name type="scientific">Ladona fulva</name>
    <name type="common">Scarce chaser dragonfly</name>
    <name type="synonym">Libellula fulva</name>
    <dbReference type="NCBI Taxonomy" id="123851"/>
    <lineage>
        <taxon>Eukaryota</taxon>
        <taxon>Metazoa</taxon>
        <taxon>Ecdysozoa</taxon>
        <taxon>Arthropoda</taxon>
        <taxon>Hexapoda</taxon>
        <taxon>Insecta</taxon>
        <taxon>Pterygota</taxon>
        <taxon>Palaeoptera</taxon>
        <taxon>Odonata</taxon>
        <taxon>Epiprocta</taxon>
        <taxon>Anisoptera</taxon>
        <taxon>Libelluloidea</taxon>
        <taxon>Libellulidae</taxon>
        <taxon>Ladona</taxon>
    </lineage>
</organism>
<dbReference type="GO" id="GO:0006820">
    <property type="term" value="P:monoatomic anion transport"/>
    <property type="evidence" value="ECO:0007669"/>
    <property type="project" value="TreeGrafter"/>
</dbReference>
<dbReference type="AlphaFoldDB" id="A0A8K0K6R7"/>
<reference evidence="8" key="2">
    <citation type="submission" date="2017-10" db="EMBL/GenBank/DDBJ databases">
        <title>Ladona fulva Genome sequencing and assembly.</title>
        <authorList>
            <person name="Murali S."/>
            <person name="Richards S."/>
            <person name="Bandaranaike D."/>
            <person name="Bellair M."/>
            <person name="Blankenburg K."/>
            <person name="Chao H."/>
            <person name="Dinh H."/>
            <person name="Doddapaneni H."/>
            <person name="Dugan-Rocha S."/>
            <person name="Elkadiri S."/>
            <person name="Gnanaolivu R."/>
            <person name="Hernandez B."/>
            <person name="Skinner E."/>
            <person name="Javaid M."/>
            <person name="Lee S."/>
            <person name="Li M."/>
            <person name="Ming W."/>
            <person name="Munidasa M."/>
            <person name="Muniz J."/>
            <person name="Nguyen L."/>
            <person name="Hughes D."/>
            <person name="Osuji N."/>
            <person name="Pu L.-L."/>
            <person name="Puazo M."/>
            <person name="Qu C."/>
            <person name="Quiroz J."/>
            <person name="Raj R."/>
            <person name="Weissenberger G."/>
            <person name="Xin Y."/>
            <person name="Zou X."/>
            <person name="Han Y."/>
            <person name="Worley K."/>
            <person name="Muzny D."/>
            <person name="Gibbs R."/>
        </authorList>
    </citation>
    <scope>NUCLEOTIDE SEQUENCE</scope>
    <source>
        <strain evidence="8">Sampled in the wild</strain>
    </source>
</reference>
<dbReference type="InterPro" id="IPR011701">
    <property type="entry name" value="MFS"/>
</dbReference>
<proteinExistence type="predicted"/>
<dbReference type="EMBL" id="KZ308428">
    <property type="protein sequence ID" value="KAG8229382.1"/>
    <property type="molecule type" value="Genomic_DNA"/>
</dbReference>
<keyword evidence="4" id="KW-0769">Symport</keyword>
<keyword evidence="2" id="KW-0813">Transport</keyword>
<feature type="transmembrane region" description="Helical" evidence="7">
    <location>
        <begin position="186"/>
        <end position="206"/>
    </location>
</feature>
<evidence type="ECO:0000256" key="4">
    <source>
        <dbReference type="ARBA" id="ARBA00022847"/>
    </source>
</evidence>
<comment type="subcellular location">
    <subcellularLocation>
        <location evidence="1">Membrane</location>
        <topology evidence="1">Multi-pass membrane protein</topology>
    </subcellularLocation>
</comment>
<feature type="transmembrane region" description="Helical" evidence="7">
    <location>
        <begin position="164"/>
        <end position="180"/>
    </location>
</feature>
<evidence type="ECO:0000256" key="1">
    <source>
        <dbReference type="ARBA" id="ARBA00004141"/>
    </source>
</evidence>
<accession>A0A8K0K6R7</accession>
<evidence type="ECO:0000256" key="2">
    <source>
        <dbReference type="ARBA" id="ARBA00022448"/>
    </source>
</evidence>
<evidence type="ECO:0000256" key="7">
    <source>
        <dbReference type="SAM" id="Phobius"/>
    </source>
</evidence>
<evidence type="ECO:0000313" key="8">
    <source>
        <dbReference type="EMBL" id="KAG8229382.1"/>
    </source>
</evidence>
<keyword evidence="5 7" id="KW-1133">Transmembrane helix</keyword>
<evidence type="ECO:0000256" key="6">
    <source>
        <dbReference type="ARBA" id="ARBA00023136"/>
    </source>
</evidence>
<dbReference type="InterPro" id="IPR036259">
    <property type="entry name" value="MFS_trans_sf"/>
</dbReference>
<dbReference type="Pfam" id="PF07690">
    <property type="entry name" value="MFS_1"/>
    <property type="match status" value="1"/>
</dbReference>
<dbReference type="Gene3D" id="1.20.1250.20">
    <property type="entry name" value="MFS general substrate transporter like domains"/>
    <property type="match status" value="1"/>
</dbReference>